<name>A0AAP0EZK8_9MAGN</name>
<evidence type="ECO:0000313" key="2">
    <source>
        <dbReference type="Proteomes" id="UP001417504"/>
    </source>
</evidence>
<accession>A0AAP0EZK8</accession>
<comment type="caution">
    <text evidence="1">The sequence shown here is derived from an EMBL/GenBank/DDBJ whole genome shotgun (WGS) entry which is preliminary data.</text>
</comment>
<proteinExistence type="predicted"/>
<dbReference type="EMBL" id="JBBNAE010000008">
    <property type="protein sequence ID" value="KAK9102259.1"/>
    <property type="molecule type" value="Genomic_DNA"/>
</dbReference>
<dbReference type="Proteomes" id="UP001417504">
    <property type="component" value="Unassembled WGS sequence"/>
</dbReference>
<evidence type="ECO:0000313" key="1">
    <source>
        <dbReference type="EMBL" id="KAK9102259.1"/>
    </source>
</evidence>
<sequence>MIEFWEDEEYSESMSMRLTPLSRASSMLAYSSINSLAFSFDLGLILLLRSLAVVFPAEG</sequence>
<gene>
    <name evidence="1" type="ORF">Sjap_019513</name>
</gene>
<protein>
    <submittedName>
        <fullName evidence="1">Uncharacterized protein</fullName>
    </submittedName>
</protein>
<keyword evidence="2" id="KW-1185">Reference proteome</keyword>
<reference evidence="1 2" key="1">
    <citation type="submission" date="2024-01" db="EMBL/GenBank/DDBJ databases">
        <title>Genome assemblies of Stephania.</title>
        <authorList>
            <person name="Yang L."/>
        </authorList>
    </citation>
    <scope>NUCLEOTIDE SEQUENCE [LARGE SCALE GENOMIC DNA]</scope>
    <source>
        <strain evidence="1">QJT</strain>
        <tissue evidence="1">Leaf</tissue>
    </source>
</reference>
<dbReference type="AlphaFoldDB" id="A0AAP0EZK8"/>
<organism evidence="1 2">
    <name type="scientific">Stephania japonica</name>
    <dbReference type="NCBI Taxonomy" id="461633"/>
    <lineage>
        <taxon>Eukaryota</taxon>
        <taxon>Viridiplantae</taxon>
        <taxon>Streptophyta</taxon>
        <taxon>Embryophyta</taxon>
        <taxon>Tracheophyta</taxon>
        <taxon>Spermatophyta</taxon>
        <taxon>Magnoliopsida</taxon>
        <taxon>Ranunculales</taxon>
        <taxon>Menispermaceae</taxon>
        <taxon>Menispermoideae</taxon>
        <taxon>Cissampelideae</taxon>
        <taxon>Stephania</taxon>
    </lineage>
</organism>